<dbReference type="EMBL" id="VJMH01002226">
    <property type="protein sequence ID" value="KAF0709601.1"/>
    <property type="molecule type" value="Genomic_DNA"/>
</dbReference>
<accession>A0A485KDF2</accession>
<dbReference type="EMBL" id="CAADRA010002228">
    <property type="protein sequence ID" value="VFT82849.1"/>
    <property type="molecule type" value="Genomic_DNA"/>
</dbReference>
<proteinExistence type="predicted"/>
<reference evidence="1" key="2">
    <citation type="submission" date="2019-06" db="EMBL/GenBank/DDBJ databases">
        <title>Genomics analysis of Aphanomyces spp. identifies a new class of oomycete effector associated with host adaptation.</title>
        <authorList>
            <person name="Gaulin E."/>
        </authorList>
    </citation>
    <scope>NUCLEOTIDE SEQUENCE</scope>
    <source>
        <strain evidence="1">CBS 578.67</strain>
    </source>
</reference>
<evidence type="ECO:0000313" key="1">
    <source>
        <dbReference type="EMBL" id="KAF0709601.1"/>
    </source>
</evidence>
<protein>
    <submittedName>
        <fullName evidence="2">Aste57867_5826 protein</fullName>
    </submittedName>
</protein>
<reference evidence="2" key="1">
    <citation type="submission" date="2019-03" db="EMBL/GenBank/DDBJ databases">
        <authorList>
            <person name="Gaulin E."/>
            <person name="Dumas B."/>
        </authorList>
    </citation>
    <scope>NUCLEOTIDE SEQUENCE [LARGE SCALE GENOMIC DNA]</scope>
    <source>
        <strain evidence="2">CBS 568.67</strain>
    </source>
</reference>
<evidence type="ECO:0000313" key="3">
    <source>
        <dbReference type="Proteomes" id="UP000332933"/>
    </source>
</evidence>
<name>A0A485KDF2_9STRA</name>
<organism evidence="2 3">
    <name type="scientific">Aphanomyces stellatus</name>
    <dbReference type="NCBI Taxonomy" id="120398"/>
    <lineage>
        <taxon>Eukaryota</taxon>
        <taxon>Sar</taxon>
        <taxon>Stramenopiles</taxon>
        <taxon>Oomycota</taxon>
        <taxon>Saprolegniomycetes</taxon>
        <taxon>Saprolegniales</taxon>
        <taxon>Verrucalvaceae</taxon>
        <taxon>Aphanomyces</taxon>
    </lineage>
</organism>
<evidence type="ECO:0000313" key="2">
    <source>
        <dbReference type="EMBL" id="VFT82849.1"/>
    </source>
</evidence>
<dbReference type="AlphaFoldDB" id="A0A485KDF2"/>
<keyword evidence="3" id="KW-1185">Reference proteome</keyword>
<dbReference type="Proteomes" id="UP000332933">
    <property type="component" value="Unassembled WGS sequence"/>
</dbReference>
<gene>
    <name evidence="2" type="primary">Aste57867_5826</name>
    <name evidence="1" type="ORF">As57867_005812</name>
    <name evidence="2" type="ORF">ASTE57867_5826</name>
</gene>
<dbReference type="OrthoDB" id="86786at2759"/>
<sequence length="404" mass="44851">MSMDHQVAAATSFFTTFRSFGRDTCAVVFGHNQQGKTQLLYFAAKLLIGLGEGVVYLDQSIAPVEGMGAATVIDEDCCINLWQPALETFLTRQGGKYQQVIDALRAFGGTSNSDSSRDQLGNPRDFMVLNGELHHKSTKFPVSWPEEQNLTAFHCVLMGSVGMATFVAKRHLDKQVWDLPLFDRQETAILALRLQAALGIDTDVVEGALGLTLNDDDEQKMVNIGDVLGFFGGVATSSDSSRHSKALGTNAEYQARLWLDKMAGVKDPWFYARNADLCGSTLPRGVIFRQMLEALFFHIRQDNALRIVSNFRHHFNEDPGLEGILMELEIILKLLHKEPIIAALIKLDGGQWVPQTEKTIVPPHTTNPKVWTWDCEKMRLAAIIIVPDGIACCCPLDFACWTCF</sequence>